<dbReference type="AlphaFoldDB" id="A0A6B8KFQ2"/>
<dbReference type="Pfam" id="PF05258">
    <property type="entry name" value="DciA"/>
    <property type="match status" value="1"/>
</dbReference>
<dbReference type="KEGG" id="mhey:H2LOC_012410"/>
<dbReference type="InterPro" id="IPR010593">
    <property type="entry name" value="DUF1159"/>
</dbReference>
<feature type="region of interest" description="Disordered" evidence="1">
    <location>
        <begin position="152"/>
        <end position="172"/>
    </location>
</feature>
<feature type="region of interest" description="Disordered" evidence="1">
    <location>
        <begin position="1"/>
        <end position="20"/>
    </location>
</feature>
<feature type="compositionally biased region" description="Basic and acidic residues" evidence="1">
    <location>
        <begin position="76"/>
        <end position="87"/>
    </location>
</feature>
<evidence type="ECO:0000256" key="1">
    <source>
        <dbReference type="SAM" id="MobiDB-lite"/>
    </source>
</evidence>
<feature type="region of interest" description="Disordered" evidence="1">
    <location>
        <begin position="68"/>
        <end position="100"/>
    </location>
</feature>
<protein>
    <submittedName>
        <fullName evidence="2">DUF721 domain-containing protein</fullName>
    </submittedName>
</protein>
<organism evidence="2 3">
    <name type="scientific">Methylocystis heyeri</name>
    <dbReference type="NCBI Taxonomy" id="391905"/>
    <lineage>
        <taxon>Bacteria</taxon>
        <taxon>Pseudomonadati</taxon>
        <taxon>Pseudomonadota</taxon>
        <taxon>Alphaproteobacteria</taxon>
        <taxon>Hyphomicrobiales</taxon>
        <taxon>Methylocystaceae</taxon>
        <taxon>Methylocystis</taxon>
    </lineage>
</organism>
<dbReference type="RefSeq" id="WP_136496672.1">
    <property type="nucleotide sequence ID" value="NZ_CP046052.1"/>
</dbReference>
<dbReference type="PIRSF" id="PIRSF032064">
    <property type="entry name" value="UCP032064"/>
    <property type="match status" value="1"/>
</dbReference>
<dbReference type="EMBL" id="CP046052">
    <property type="protein sequence ID" value="QGM46432.1"/>
    <property type="molecule type" value="Genomic_DNA"/>
</dbReference>
<reference evidence="2 3" key="1">
    <citation type="submission" date="2019-11" db="EMBL/GenBank/DDBJ databases">
        <title>The genome sequence of Methylocystis heyeri.</title>
        <authorList>
            <person name="Oshkin I.Y."/>
            <person name="Miroshnikov K."/>
            <person name="Dedysh S.N."/>
        </authorList>
    </citation>
    <scope>NUCLEOTIDE SEQUENCE [LARGE SCALE GENOMIC DNA]</scope>
    <source>
        <strain evidence="2 3">H2</strain>
    </source>
</reference>
<dbReference type="Proteomes" id="UP000309061">
    <property type="component" value="Chromosome"/>
</dbReference>
<evidence type="ECO:0000313" key="2">
    <source>
        <dbReference type="EMBL" id="QGM46432.1"/>
    </source>
</evidence>
<gene>
    <name evidence="2" type="ORF">H2LOC_012410</name>
</gene>
<proteinExistence type="predicted"/>
<dbReference type="InterPro" id="IPR007922">
    <property type="entry name" value="DciA-like"/>
</dbReference>
<name>A0A6B8KFQ2_9HYPH</name>
<dbReference type="OrthoDB" id="7160947at2"/>
<keyword evidence="3" id="KW-1185">Reference proteome</keyword>
<feature type="compositionally biased region" description="Basic and acidic residues" evidence="1">
    <location>
        <begin position="155"/>
        <end position="172"/>
    </location>
</feature>
<sequence>MRNASLPPTAPPRARRLASKPLGELVNRTLDPLIAKQGFSETALLTRWDAIVGTRVGALCQPIRLNWPPRPRGKSRAGDARGVEARGAKTPGDGAERSRGEAGAATLVLRVEPGFGLDIQHSGAAIMERVNTFLGWRCVGRIAFKQEPLQRAIQKRREPPPPDPLARERASEIAEGFGDGALKEALVRLGERVLSKQTRR</sequence>
<evidence type="ECO:0000313" key="3">
    <source>
        <dbReference type="Proteomes" id="UP000309061"/>
    </source>
</evidence>
<accession>A0A6B8KFQ2</accession>